<dbReference type="AlphaFoldDB" id="A0A1T5HYP0"/>
<feature type="domain" description="Multidrug resistance protein MdtA-like barrel-sandwich hybrid" evidence="4">
    <location>
        <begin position="66"/>
        <end position="185"/>
    </location>
</feature>
<dbReference type="Pfam" id="PF25967">
    <property type="entry name" value="RND-MFP_C"/>
    <property type="match status" value="1"/>
</dbReference>
<dbReference type="GO" id="GO:0015562">
    <property type="term" value="F:efflux transmembrane transporter activity"/>
    <property type="evidence" value="ECO:0007669"/>
    <property type="project" value="TreeGrafter"/>
</dbReference>
<dbReference type="PANTHER" id="PTHR30469:SF20">
    <property type="entry name" value="EFFLUX RND TRANSPORTER PERIPLASMIC ADAPTOR SUBUNIT"/>
    <property type="match status" value="1"/>
</dbReference>
<evidence type="ECO:0000313" key="9">
    <source>
        <dbReference type="Proteomes" id="UP001339429"/>
    </source>
</evidence>
<evidence type="ECO:0000256" key="3">
    <source>
        <dbReference type="ARBA" id="ARBA00022448"/>
    </source>
</evidence>
<gene>
    <name evidence="7" type="primary">srpA_2</name>
    <name evidence="7" type="ORF">CZ809_01384</name>
    <name evidence="6" type="ORF">VXS00_01780</name>
</gene>
<dbReference type="PRINTS" id="PR01490">
    <property type="entry name" value="RTXTOXIND"/>
</dbReference>
<evidence type="ECO:0000259" key="4">
    <source>
        <dbReference type="Pfam" id="PF25917"/>
    </source>
</evidence>
<dbReference type="RefSeq" id="WP_080156690.1">
    <property type="nucleotide sequence ID" value="NZ_FUZI01000002.1"/>
</dbReference>
<accession>A0A1T5HYP0</accession>
<sequence>MIKCCRLSVLSISIALLVVGCDKPTVEPREELPLVKVQQVKLSKQVPKLTFPAVASAADKSILSFRIAGEVTQILVRSGDRVKKGQVLARLDPSDFKLEVDDAQAKYNVNNSQYRRSATLLKNGYLPQSQFDELKAKRSIAKANLDLAQLKLSFTVLKAPFSGVISIVPVEQFENVKVGQQIMNIHSTDSVDIEIQAPDMIYSKQSILDVDKGQRATAKAILPNGEKYAVILKEFTTEPDPESGSFLVTLTMPMPKNQFILDGMSVEVEADAQKLQVYTVGQQIVPLEALFNLDGDDITPSNKYVWVLAADNTVSKRQVVTDKVVPEGVRLKSGVKEGEKVVVTGVNRLRDGQKVVVFTQEEAL</sequence>
<reference evidence="6 9" key="2">
    <citation type="submission" date="2024-01" db="EMBL/GenBank/DDBJ databases">
        <title>Active colonisers of the gastrointestinal tract of Atlantic salmon farmed in a warm water region.</title>
        <authorList>
            <person name="Bowman J.P."/>
        </authorList>
    </citation>
    <scope>NUCLEOTIDE SEQUENCE [LARGE SCALE GENOMIC DNA]</scope>
    <source>
        <strain evidence="6 9">S4MW1</strain>
    </source>
</reference>
<evidence type="ECO:0000313" key="8">
    <source>
        <dbReference type="Proteomes" id="UP000189966"/>
    </source>
</evidence>
<dbReference type="OrthoDB" id="1185083at2"/>
<feature type="domain" description="Multidrug resistance protein MdtA-like C-terminal permuted SH3" evidence="5">
    <location>
        <begin position="301"/>
        <end position="348"/>
    </location>
</feature>
<proteinExistence type="inferred from homology"/>
<dbReference type="PANTHER" id="PTHR30469">
    <property type="entry name" value="MULTIDRUG RESISTANCE PROTEIN MDTA"/>
    <property type="match status" value="1"/>
</dbReference>
<evidence type="ECO:0000313" key="6">
    <source>
        <dbReference type="EMBL" id="MEC6897378.1"/>
    </source>
</evidence>
<dbReference type="NCBIfam" id="TIGR01730">
    <property type="entry name" value="RND_mfp"/>
    <property type="match status" value="1"/>
</dbReference>
<keyword evidence="3" id="KW-0813">Transport</keyword>
<dbReference type="InterPro" id="IPR006143">
    <property type="entry name" value="RND_pump_MFP"/>
</dbReference>
<dbReference type="EMBL" id="FUZI01000002">
    <property type="protein sequence ID" value="SKC31872.1"/>
    <property type="molecule type" value="Genomic_DNA"/>
</dbReference>
<comment type="subcellular location">
    <subcellularLocation>
        <location evidence="1">Cell envelope</location>
    </subcellularLocation>
</comment>
<evidence type="ECO:0000256" key="1">
    <source>
        <dbReference type="ARBA" id="ARBA00004196"/>
    </source>
</evidence>
<dbReference type="Gene3D" id="2.40.420.20">
    <property type="match status" value="1"/>
</dbReference>
<organism evidence="7 8">
    <name type="scientific">Photobacterium piscicola</name>
    <dbReference type="NCBI Taxonomy" id="1378299"/>
    <lineage>
        <taxon>Bacteria</taxon>
        <taxon>Pseudomonadati</taxon>
        <taxon>Pseudomonadota</taxon>
        <taxon>Gammaproteobacteria</taxon>
        <taxon>Vibrionales</taxon>
        <taxon>Vibrionaceae</taxon>
        <taxon>Photobacterium</taxon>
    </lineage>
</organism>
<evidence type="ECO:0000259" key="5">
    <source>
        <dbReference type="Pfam" id="PF25967"/>
    </source>
</evidence>
<comment type="similarity">
    <text evidence="2">Belongs to the membrane fusion protein (MFP) (TC 8.A.1) family.</text>
</comment>
<dbReference type="PROSITE" id="PS51257">
    <property type="entry name" value="PROKAR_LIPOPROTEIN"/>
    <property type="match status" value="1"/>
</dbReference>
<dbReference type="InterPro" id="IPR058627">
    <property type="entry name" value="MdtA-like_C"/>
</dbReference>
<evidence type="ECO:0000256" key="2">
    <source>
        <dbReference type="ARBA" id="ARBA00009477"/>
    </source>
</evidence>
<dbReference type="SUPFAM" id="SSF111369">
    <property type="entry name" value="HlyD-like secretion proteins"/>
    <property type="match status" value="1"/>
</dbReference>
<reference evidence="7 8" key="1">
    <citation type="submission" date="2017-02" db="EMBL/GenBank/DDBJ databases">
        <authorList>
            <person name="Peterson S.W."/>
        </authorList>
    </citation>
    <scope>NUCLEOTIDE SEQUENCE [LARGE SCALE GENOMIC DNA]</scope>
    <source>
        <strain evidence="7">Type strain: NCCB 100098</strain>
        <strain evidence="8">type strain: NCCB 100098</strain>
    </source>
</reference>
<dbReference type="InterPro" id="IPR058625">
    <property type="entry name" value="MdtA-like_BSH"/>
</dbReference>
<dbReference type="GO" id="GO:1990281">
    <property type="term" value="C:efflux pump complex"/>
    <property type="evidence" value="ECO:0007669"/>
    <property type="project" value="TreeGrafter"/>
</dbReference>
<keyword evidence="9" id="KW-1185">Reference proteome</keyword>
<dbReference type="Proteomes" id="UP001339429">
    <property type="component" value="Unassembled WGS sequence"/>
</dbReference>
<dbReference type="Gene3D" id="2.40.50.100">
    <property type="match status" value="1"/>
</dbReference>
<name>A0A1T5HYP0_9GAMM</name>
<dbReference type="EMBL" id="JAYXUD010000001">
    <property type="protein sequence ID" value="MEC6897378.1"/>
    <property type="molecule type" value="Genomic_DNA"/>
</dbReference>
<dbReference type="Proteomes" id="UP000189966">
    <property type="component" value="Unassembled WGS sequence"/>
</dbReference>
<dbReference type="Gene3D" id="1.10.287.470">
    <property type="entry name" value="Helix hairpin bin"/>
    <property type="match status" value="1"/>
</dbReference>
<dbReference type="Gene3D" id="2.40.30.170">
    <property type="match status" value="1"/>
</dbReference>
<evidence type="ECO:0000313" key="7">
    <source>
        <dbReference type="EMBL" id="SKC31872.1"/>
    </source>
</evidence>
<dbReference type="Pfam" id="PF25917">
    <property type="entry name" value="BSH_RND"/>
    <property type="match status" value="1"/>
</dbReference>
<protein>
    <submittedName>
        <fullName evidence="6">Efflux RND transporter periplasmic adaptor subunit</fullName>
    </submittedName>
    <submittedName>
        <fullName evidence="7">Solvent efflux pump periplasmic linker SrpA</fullName>
    </submittedName>
</protein>